<comment type="caution">
    <text evidence="2">The sequence shown here is derived from an EMBL/GenBank/DDBJ whole genome shotgun (WGS) entry which is preliminary data.</text>
</comment>
<dbReference type="EMBL" id="NBSK02000002">
    <property type="protein sequence ID" value="KAJ0222886.1"/>
    <property type="molecule type" value="Genomic_DNA"/>
</dbReference>
<evidence type="ECO:0000313" key="3">
    <source>
        <dbReference type="Proteomes" id="UP000235145"/>
    </source>
</evidence>
<keyword evidence="3" id="KW-1185">Reference proteome</keyword>
<dbReference type="AlphaFoldDB" id="A0A9R1WCV2"/>
<evidence type="ECO:0000256" key="1">
    <source>
        <dbReference type="SAM" id="MobiDB-lite"/>
    </source>
</evidence>
<sequence>MGDIRHMIYSAMKNQFSILSKKKAKFDSSNKKNNSTDMNANKKKKSRQNPDKVQETSIRHEYRVVQQFKFKVISRVQFMKKLPHHFFEAAFTKYATKSIGLQFNCARGE</sequence>
<gene>
    <name evidence="2" type="ORF">LSAT_V11C200051660</name>
</gene>
<name>A0A9R1WCV2_LACSA</name>
<feature type="compositionally biased region" description="Basic and acidic residues" evidence="1">
    <location>
        <begin position="48"/>
        <end position="58"/>
    </location>
</feature>
<dbReference type="Proteomes" id="UP000235145">
    <property type="component" value="Unassembled WGS sequence"/>
</dbReference>
<accession>A0A9R1WCV2</accession>
<organism evidence="2 3">
    <name type="scientific">Lactuca sativa</name>
    <name type="common">Garden lettuce</name>
    <dbReference type="NCBI Taxonomy" id="4236"/>
    <lineage>
        <taxon>Eukaryota</taxon>
        <taxon>Viridiplantae</taxon>
        <taxon>Streptophyta</taxon>
        <taxon>Embryophyta</taxon>
        <taxon>Tracheophyta</taxon>
        <taxon>Spermatophyta</taxon>
        <taxon>Magnoliopsida</taxon>
        <taxon>eudicotyledons</taxon>
        <taxon>Gunneridae</taxon>
        <taxon>Pentapetalae</taxon>
        <taxon>asterids</taxon>
        <taxon>campanulids</taxon>
        <taxon>Asterales</taxon>
        <taxon>Asteraceae</taxon>
        <taxon>Cichorioideae</taxon>
        <taxon>Cichorieae</taxon>
        <taxon>Lactucinae</taxon>
        <taxon>Lactuca</taxon>
    </lineage>
</organism>
<feature type="region of interest" description="Disordered" evidence="1">
    <location>
        <begin position="23"/>
        <end position="58"/>
    </location>
</feature>
<evidence type="ECO:0000313" key="2">
    <source>
        <dbReference type="EMBL" id="KAJ0222886.1"/>
    </source>
</evidence>
<reference evidence="2 3" key="1">
    <citation type="journal article" date="2017" name="Nat. Commun.">
        <title>Genome assembly with in vitro proximity ligation data and whole-genome triplication in lettuce.</title>
        <authorList>
            <person name="Reyes-Chin-Wo S."/>
            <person name="Wang Z."/>
            <person name="Yang X."/>
            <person name="Kozik A."/>
            <person name="Arikit S."/>
            <person name="Song C."/>
            <person name="Xia L."/>
            <person name="Froenicke L."/>
            <person name="Lavelle D.O."/>
            <person name="Truco M.J."/>
            <person name="Xia R."/>
            <person name="Zhu S."/>
            <person name="Xu C."/>
            <person name="Xu H."/>
            <person name="Xu X."/>
            <person name="Cox K."/>
            <person name="Korf I."/>
            <person name="Meyers B.C."/>
            <person name="Michelmore R.W."/>
        </authorList>
    </citation>
    <scope>NUCLEOTIDE SEQUENCE [LARGE SCALE GENOMIC DNA]</scope>
    <source>
        <strain evidence="3">cv. Salinas</strain>
        <tissue evidence="2">Seedlings</tissue>
    </source>
</reference>
<protein>
    <submittedName>
        <fullName evidence="2">Uncharacterized protein</fullName>
    </submittedName>
</protein>
<proteinExistence type="predicted"/>